<evidence type="ECO:0000313" key="3">
    <source>
        <dbReference type="Proteomes" id="UP001388673"/>
    </source>
</evidence>
<keyword evidence="1" id="KW-0732">Signal</keyword>
<evidence type="ECO:0000256" key="1">
    <source>
        <dbReference type="SAM" id="SignalP"/>
    </source>
</evidence>
<gene>
    <name evidence="2" type="ORF">IAR55_006395</name>
</gene>
<protein>
    <recommendedName>
        <fullName evidence="4">Calcium-dependent phosphotriesterase</fullName>
    </recommendedName>
</protein>
<dbReference type="InterPro" id="IPR011042">
    <property type="entry name" value="6-blade_b-propeller_TolB-like"/>
</dbReference>
<comment type="caution">
    <text evidence="2">The sequence shown here is derived from an EMBL/GenBank/DDBJ whole genome shotgun (WGS) entry which is preliminary data.</text>
</comment>
<dbReference type="Gene3D" id="2.120.10.30">
    <property type="entry name" value="TolB, C-terminal domain"/>
    <property type="match status" value="1"/>
</dbReference>
<accession>A0AAW0YU47</accession>
<evidence type="ECO:0000313" key="2">
    <source>
        <dbReference type="EMBL" id="KAK8844548.1"/>
    </source>
</evidence>
<organism evidence="2 3">
    <name type="scientific">Kwoniella newhampshirensis</name>
    <dbReference type="NCBI Taxonomy" id="1651941"/>
    <lineage>
        <taxon>Eukaryota</taxon>
        <taxon>Fungi</taxon>
        <taxon>Dikarya</taxon>
        <taxon>Basidiomycota</taxon>
        <taxon>Agaricomycotina</taxon>
        <taxon>Tremellomycetes</taxon>
        <taxon>Tremellales</taxon>
        <taxon>Cryptococcaceae</taxon>
        <taxon>Kwoniella</taxon>
    </lineage>
</organism>
<dbReference type="EMBL" id="JBCAWK010000013">
    <property type="protein sequence ID" value="KAK8844548.1"/>
    <property type="molecule type" value="Genomic_DNA"/>
</dbReference>
<dbReference type="RefSeq" id="XP_066799772.1">
    <property type="nucleotide sequence ID" value="XM_066949478.1"/>
</dbReference>
<dbReference type="PANTHER" id="PTHR11799:SF12">
    <property type="entry name" value="PARAOXONASE-RELATED"/>
    <property type="match status" value="1"/>
</dbReference>
<evidence type="ECO:0008006" key="4">
    <source>
        <dbReference type="Google" id="ProtNLM"/>
    </source>
</evidence>
<dbReference type="InterPro" id="IPR051288">
    <property type="entry name" value="Serum_paraoxonase/arylesterase"/>
</dbReference>
<name>A0AAW0YU47_9TREE</name>
<feature type="chain" id="PRO_5043553277" description="Calcium-dependent phosphotriesterase" evidence="1">
    <location>
        <begin position="24"/>
        <end position="471"/>
    </location>
</feature>
<dbReference type="Proteomes" id="UP001388673">
    <property type="component" value="Unassembled WGS sequence"/>
</dbReference>
<feature type="signal peptide" evidence="1">
    <location>
        <begin position="1"/>
        <end position="23"/>
    </location>
</feature>
<keyword evidence="3" id="KW-1185">Reference proteome</keyword>
<proteinExistence type="predicted"/>
<dbReference type="GeneID" id="92183653"/>
<dbReference type="AlphaFoldDB" id="A0AAW0YU47"/>
<dbReference type="PANTHER" id="PTHR11799">
    <property type="entry name" value="PARAOXONASE"/>
    <property type="match status" value="1"/>
</dbReference>
<reference evidence="2 3" key="1">
    <citation type="journal article" date="2024" name="bioRxiv">
        <title>Comparative genomics of Cryptococcus and Kwoniella reveals pathogenesis evolution and contrasting karyotype dynamics via intercentromeric recombination or chromosome fusion.</title>
        <authorList>
            <person name="Coelho M.A."/>
            <person name="David-Palma M."/>
            <person name="Shea T."/>
            <person name="Bowers K."/>
            <person name="McGinley-Smith S."/>
            <person name="Mohammad A.W."/>
            <person name="Gnirke A."/>
            <person name="Yurkov A.M."/>
            <person name="Nowrousian M."/>
            <person name="Sun S."/>
            <person name="Cuomo C.A."/>
            <person name="Heitman J."/>
        </authorList>
    </citation>
    <scope>NUCLEOTIDE SEQUENCE [LARGE SCALE GENOMIC DNA]</scope>
    <source>
        <strain evidence="2 3">CBS 13917</strain>
    </source>
</reference>
<sequence>MSPISRTTLLGFLLALLAPPASYLYTRLSVFGAFRTSLSQASMYTASGTDDPREIFTIPDIAQAEDLAFHEPSGLVVVAGQGEWRSRFKWWPPWAVFDDPSAAKEADGGVWVIDPKSWETTRLVLDGFEGPLVTHGIEVYSSPTDSSSLYIYVINHPPLLSSDKYPLPIADSRIEIFHLNLASSPLTATHLRSVKHPLITTPNDLVALGPGDLLVTNDHVNRQGWRRRLEDILTFSWISKTTIVRVRVDLDLDLHLDKVTGGGVQAEVVLSGLHNANGLHRGPNDTILLCDASGGVFTLLSQSFSQDTDTVALTAIDSTAMPTTLDNPTYFTTLHPSGGGEETVYVLAGLSNAIKLDEHAVDPEARVPSGVRFVRRKEGGEWEKKLILEDDGNWVSGASVAMILPIQESGSVGGRDTSYLEQRQDEGQIVFDESKPGSDKQGVGKPKDGWLLMTGPWSRGIGVIKVDLGGW</sequence>
<dbReference type="KEGG" id="kne:92183653"/>
<dbReference type="SUPFAM" id="SSF63829">
    <property type="entry name" value="Calcium-dependent phosphotriesterase"/>
    <property type="match status" value="1"/>
</dbReference>